<proteinExistence type="predicted"/>
<dbReference type="PROSITE" id="PS50850">
    <property type="entry name" value="MFS"/>
    <property type="match status" value="1"/>
</dbReference>
<organism evidence="8 9">
    <name type="scientific">Lacticaseibacillus baoqingensis</name>
    <dbReference type="NCBI Taxonomy" id="2486013"/>
    <lineage>
        <taxon>Bacteria</taxon>
        <taxon>Bacillati</taxon>
        <taxon>Bacillota</taxon>
        <taxon>Bacilli</taxon>
        <taxon>Lactobacillales</taxon>
        <taxon>Lactobacillaceae</taxon>
        <taxon>Lacticaseibacillus</taxon>
    </lineage>
</organism>
<dbReference type="InterPro" id="IPR020846">
    <property type="entry name" value="MFS_dom"/>
</dbReference>
<evidence type="ECO:0000256" key="1">
    <source>
        <dbReference type="ARBA" id="ARBA00004651"/>
    </source>
</evidence>
<protein>
    <submittedName>
        <fullName evidence="8">MFS transporter</fullName>
    </submittedName>
</protein>
<accession>A0ABW4EC32</accession>
<dbReference type="Gene3D" id="1.20.1250.20">
    <property type="entry name" value="MFS general substrate transporter like domains"/>
    <property type="match status" value="2"/>
</dbReference>
<feature type="transmembrane region" description="Helical" evidence="6">
    <location>
        <begin position="152"/>
        <end position="172"/>
    </location>
</feature>
<feature type="transmembrane region" description="Helical" evidence="6">
    <location>
        <begin position="424"/>
        <end position="444"/>
    </location>
</feature>
<keyword evidence="2" id="KW-0813">Transport</keyword>
<dbReference type="InterPro" id="IPR036259">
    <property type="entry name" value="MFS_trans_sf"/>
</dbReference>
<dbReference type="Proteomes" id="UP001597252">
    <property type="component" value="Unassembled WGS sequence"/>
</dbReference>
<evidence type="ECO:0000313" key="8">
    <source>
        <dbReference type="EMBL" id="MFD1485961.1"/>
    </source>
</evidence>
<feature type="transmembrane region" description="Helical" evidence="6">
    <location>
        <begin position="126"/>
        <end position="146"/>
    </location>
</feature>
<evidence type="ECO:0000256" key="6">
    <source>
        <dbReference type="SAM" id="Phobius"/>
    </source>
</evidence>
<feature type="transmembrane region" description="Helical" evidence="6">
    <location>
        <begin position="282"/>
        <end position="300"/>
    </location>
</feature>
<keyword evidence="3 6" id="KW-0812">Transmembrane</keyword>
<evidence type="ECO:0000256" key="3">
    <source>
        <dbReference type="ARBA" id="ARBA00022692"/>
    </source>
</evidence>
<dbReference type="Pfam" id="PF07690">
    <property type="entry name" value="MFS_1"/>
    <property type="match status" value="1"/>
</dbReference>
<feature type="domain" description="Major facilitator superfamily (MFS) profile" evidence="7">
    <location>
        <begin position="3"/>
        <end position="448"/>
    </location>
</feature>
<feature type="transmembrane region" description="Helical" evidence="6">
    <location>
        <begin position="216"/>
        <end position="235"/>
    </location>
</feature>
<keyword evidence="5 6" id="KW-0472">Membrane</keyword>
<reference evidence="9" key="1">
    <citation type="journal article" date="2019" name="Int. J. Syst. Evol. Microbiol.">
        <title>The Global Catalogue of Microorganisms (GCM) 10K type strain sequencing project: providing services to taxonomists for standard genome sequencing and annotation.</title>
        <authorList>
            <consortium name="The Broad Institute Genomics Platform"/>
            <consortium name="The Broad Institute Genome Sequencing Center for Infectious Disease"/>
            <person name="Wu L."/>
            <person name="Ma J."/>
        </authorList>
    </citation>
    <scope>NUCLEOTIDE SEQUENCE [LARGE SCALE GENOMIC DNA]</scope>
    <source>
        <strain evidence="9">CCM 8903</strain>
    </source>
</reference>
<feature type="transmembrane region" description="Helical" evidence="6">
    <location>
        <begin position="41"/>
        <end position="60"/>
    </location>
</feature>
<comment type="caution">
    <text evidence="8">The sequence shown here is derived from an EMBL/GenBank/DDBJ whole genome shotgun (WGS) entry which is preliminary data.</text>
</comment>
<evidence type="ECO:0000256" key="2">
    <source>
        <dbReference type="ARBA" id="ARBA00022448"/>
    </source>
</evidence>
<dbReference type="RefSeq" id="WP_125751786.1">
    <property type="nucleotide sequence ID" value="NZ_JBHTON010000050.1"/>
</dbReference>
<gene>
    <name evidence="8" type="ORF">ACFQ5J_12050</name>
</gene>
<evidence type="ECO:0000313" key="9">
    <source>
        <dbReference type="Proteomes" id="UP001597252"/>
    </source>
</evidence>
<feature type="transmembrane region" description="Helical" evidence="6">
    <location>
        <begin position="321"/>
        <end position="343"/>
    </location>
</feature>
<dbReference type="PANTHER" id="PTHR42718:SF9">
    <property type="entry name" value="MAJOR FACILITATOR SUPERFAMILY MULTIDRUG TRANSPORTER MFSC"/>
    <property type="match status" value="1"/>
</dbReference>
<dbReference type="PANTHER" id="PTHR42718">
    <property type="entry name" value="MAJOR FACILITATOR SUPERFAMILY MULTIDRUG TRANSPORTER MFSC"/>
    <property type="match status" value="1"/>
</dbReference>
<dbReference type="SUPFAM" id="SSF103473">
    <property type="entry name" value="MFS general substrate transporter"/>
    <property type="match status" value="1"/>
</dbReference>
<comment type="subcellular location">
    <subcellularLocation>
        <location evidence="1">Cell membrane</location>
        <topology evidence="1">Multi-pass membrane protein</topology>
    </subcellularLocation>
</comment>
<keyword evidence="9" id="KW-1185">Reference proteome</keyword>
<keyword evidence="4 6" id="KW-1133">Transmembrane helix</keyword>
<sequence length="450" mass="48470">MLVVAIVALMSFLGVLTETSLNTTFPALMQNFHVSLATVQWVTSGYLLMAALVMLTSAYTKRRFTNRQLFIAAAVLFCIGDLLCASAQVFAQLLLGRLIQAGCVGICTPLMVNIILDVVPRAKLGLYLGIANVIVLIAPALGPTFGGAVTAFASWRMIFWLTLPLALLLLVLGSGQIHQYTQQSRLAFDWGRFFLLAVALITLNLGLTTISSGRWLIVGLWLLVCAVSMTLFLRLSRTSTRFLFSLTVFKHPAFLFSFLPYLSLQFSNVGINFLLPNYVQDVFGASAFIGGLILLPGSVFNGLGQPVYGWMLDHFGGRLPLLLGDGLFTLGVLTMAIFGPALGVGGITGAYLIFAIGRSMAFSNSVAFGLKALAKDLQPDANALYNMGQQAVGGIGTTVLSLLMTGSHHLGWSHAQNIAAGSAWAFWLLVALGGVIFTLYWTLLRRTTQP</sequence>
<name>A0ABW4EC32_9LACO</name>
<evidence type="ECO:0000256" key="5">
    <source>
        <dbReference type="ARBA" id="ARBA00023136"/>
    </source>
</evidence>
<feature type="transmembrane region" description="Helical" evidence="6">
    <location>
        <begin position="193"/>
        <end position="210"/>
    </location>
</feature>
<evidence type="ECO:0000256" key="4">
    <source>
        <dbReference type="ARBA" id="ARBA00022989"/>
    </source>
</evidence>
<dbReference type="PRINTS" id="PR01036">
    <property type="entry name" value="TCRTETB"/>
</dbReference>
<feature type="transmembrane region" description="Helical" evidence="6">
    <location>
        <begin position="69"/>
        <end position="91"/>
    </location>
</feature>
<dbReference type="EMBL" id="JBHTON010000050">
    <property type="protein sequence ID" value="MFD1485961.1"/>
    <property type="molecule type" value="Genomic_DNA"/>
</dbReference>
<evidence type="ECO:0000259" key="7">
    <source>
        <dbReference type="PROSITE" id="PS50850"/>
    </source>
</evidence>
<dbReference type="InterPro" id="IPR011701">
    <property type="entry name" value="MFS"/>
</dbReference>
<feature type="transmembrane region" description="Helical" evidence="6">
    <location>
        <begin position="391"/>
        <end position="412"/>
    </location>
</feature>